<reference evidence="1" key="1">
    <citation type="submission" date="2018-06" db="EMBL/GenBank/DDBJ databases">
        <authorList>
            <person name="Zhirakovskaya E."/>
        </authorList>
    </citation>
    <scope>NUCLEOTIDE SEQUENCE</scope>
</reference>
<gene>
    <name evidence="1" type="ORF">MNBD_BACTEROID05-108</name>
</gene>
<dbReference type="AlphaFoldDB" id="A0A3B0T4B8"/>
<protein>
    <recommendedName>
        <fullName evidence="2">DUF4411 family protein</fullName>
    </recommendedName>
</protein>
<evidence type="ECO:0008006" key="2">
    <source>
        <dbReference type="Google" id="ProtNLM"/>
    </source>
</evidence>
<sequence>MIYVFDSGPLIWMFRYYYPDRFPSLWEQFHELIENQRIISVKEVSRELDGQNDLLANWTNDNKSIFQEPMQNEMLFIGEIFQVSHFQGLIRKQERLQGKPVADPFVIAKANSVQNGCVVTTEKYKENASQIPNVCKHFNIPCINLEQFMEKEDWKF</sequence>
<dbReference type="EMBL" id="UOEN01000127">
    <property type="protein sequence ID" value="VAW12798.1"/>
    <property type="molecule type" value="Genomic_DNA"/>
</dbReference>
<dbReference type="InterPro" id="IPR016541">
    <property type="entry name" value="UCP008505"/>
</dbReference>
<accession>A0A3B0T4B8</accession>
<proteinExistence type="predicted"/>
<name>A0A3B0T4B8_9ZZZZ</name>
<dbReference type="Pfam" id="PF14367">
    <property type="entry name" value="DUF4411"/>
    <property type="match status" value="1"/>
</dbReference>
<dbReference type="CDD" id="cd18711">
    <property type="entry name" value="PIN_VapC-like_DUF411"/>
    <property type="match status" value="1"/>
</dbReference>
<evidence type="ECO:0000313" key="1">
    <source>
        <dbReference type="EMBL" id="VAW12798.1"/>
    </source>
</evidence>
<organism evidence="1">
    <name type="scientific">hydrothermal vent metagenome</name>
    <dbReference type="NCBI Taxonomy" id="652676"/>
    <lineage>
        <taxon>unclassified sequences</taxon>
        <taxon>metagenomes</taxon>
        <taxon>ecological metagenomes</taxon>
    </lineage>
</organism>
<dbReference type="PIRSF" id="PIRSF008505">
    <property type="entry name" value="UCP008505"/>
    <property type="match status" value="1"/>
</dbReference>